<name>A0A834THK3_9FABA</name>
<dbReference type="EMBL" id="JAAIUW010000008">
    <property type="protein sequence ID" value="KAF7822313.1"/>
    <property type="molecule type" value="Genomic_DNA"/>
</dbReference>
<dbReference type="Proteomes" id="UP000634136">
    <property type="component" value="Unassembled WGS sequence"/>
</dbReference>
<keyword evidence="2" id="KW-1185">Reference proteome</keyword>
<accession>A0A834THK3</accession>
<organism evidence="1 2">
    <name type="scientific">Senna tora</name>
    <dbReference type="NCBI Taxonomy" id="362788"/>
    <lineage>
        <taxon>Eukaryota</taxon>
        <taxon>Viridiplantae</taxon>
        <taxon>Streptophyta</taxon>
        <taxon>Embryophyta</taxon>
        <taxon>Tracheophyta</taxon>
        <taxon>Spermatophyta</taxon>
        <taxon>Magnoliopsida</taxon>
        <taxon>eudicotyledons</taxon>
        <taxon>Gunneridae</taxon>
        <taxon>Pentapetalae</taxon>
        <taxon>rosids</taxon>
        <taxon>fabids</taxon>
        <taxon>Fabales</taxon>
        <taxon>Fabaceae</taxon>
        <taxon>Caesalpinioideae</taxon>
        <taxon>Cassia clade</taxon>
        <taxon>Senna</taxon>
    </lineage>
</organism>
<proteinExistence type="predicted"/>
<protein>
    <submittedName>
        <fullName evidence="1">Uncharacterized protein</fullName>
    </submittedName>
</protein>
<reference evidence="1" key="1">
    <citation type="submission" date="2020-09" db="EMBL/GenBank/DDBJ databases">
        <title>Genome-Enabled Discovery of Anthraquinone Biosynthesis in Senna tora.</title>
        <authorList>
            <person name="Kang S.-H."/>
            <person name="Pandey R.P."/>
            <person name="Lee C.-M."/>
            <person name="Sim J.-S."/>
            <person name="Jeong J.-T."/>
            <person name="Choi B.-S."/>
            <person name="Jung M."/>
            <person name="Ginzburg D."/>
            <person name="Zhao K."/>
            <person name="Won S.Y."/>
            <person name="Oh T.-J."/>
            <person name="Yu Y."/>
            <person name="Kim N.-H."/>
            <person name="Lee O.R."/>
            <person name="Lee T.-H."/>
            <person name="Bashyal P."/>
            <person name="Kim T.-S."/>
            <person name="Lee W.-H."/>
            <person name="Kawkins C."/>
            <person name="Kim C.-K."/>
            <person name="Kim J.S."/>
            <person name="Ahn B.O."/>
            <person name="Rhee S.Y."/>
            <person name="Sohng J.K."/>
        </authorList>
    </citation>
    <scope>NUCLEOTIDE SEQUENCE</scope>
    <source>
        <tissue evidence="1">Leaf</tissue>
    </source>
</reference>
<evidence type="ECO:0000313" key="1">
    <source>
        <dbReference type="EMBL" id="KAF7822313.1"/>
    </source>
</evidence>
<comment type="caution">
    <text evidence="1">The sequence shown here is derived from an EMBL/GenBank/DDBJ whole genome shotgun (WGS) entry which is preliminary data.</text>
</comment>
<evidence type="ECO:0000313" key="2">
    <source>
        <dbReference type="Proteomes" id="UP000634136"/>
    </source>
</evidence>
<dbReference type="AlphaFoldDB" id="A0A834THK3"/>
<sequence length="171" mass="19292">MALMLSFLWELTSSLPKTARESPAFATYSMPLHMMPMRQQDPTEARRGFFNHSFSTKLRNSSSVSKNAFFITSSDIPSFSESLYQSNPFTRPFASPFLLEFSASPDDDDLQQGDTIRLIVAVTITHIALSAPVLSLELPTYKLFQALFQAISFAVEKDYFFRLCDGSLILH</sequence>
<gene>
    <name evidence="1" type="ORF">G2W53_027768</name>
</gene>